<organism evidence="4 5">
    <name type="scientific">Hermanssonia centrifuga</name>
    <dbReference type="NCBI Taxonomy" id="98765"/>
    <lineage>
        <taxon>Eukaryota</taxon>
        <taxon>Fungi</taxon>
        <taxon>Dikarya</taxon>
        <taxon>Basidiomycota</taxon>
        <taxon>Agaricomycotina</taxon>
        <taxon>Agaricomycetes</taxon>
        <taxon>Polyporales</taxon>
        <taxon>Meruliaceae</taxon>
        <taxon>Hermanssonia</taxon>
    </lineage>
</organism>
<comment type="caution">
    <text evidence="4">The sequence shown here is derived from an EMBL/GenBank/DDBJ whole genome shotgun (WGS) entry which is preliminary data.</text>
</comment>
<dbReference type="Gene3D" id="2.60.300.12">
    <property type="entry name" value="HesB-like domain"/>
    <property type="match status" value="1"/>
</dbReference>
<dbReference type="InterPro" id="IPR000361">
    <property type="entry name" value="ATAP_core_dom"/>
</dbReference>
<dbReference type="InterPro" id="IPR051182">
    <property type="entry name" value="Euk_NMN_adenylyltrnsfrase"/>
</dbReference>
<sequence>MAKDYVRQNTDFEIVGGYLSPVSDQYKKPGLLAATHRVNMCNLAAEQTSSWLMVDPWEAFQSYQRTAVVLDHFDYEINTKLGGVTTEDGQQRNVRVMLLAGSDLIATMSEPGVWSDSDLDHILGRYGVMIVERAGSDMDQAIDSLARWRNNIHLIHQLIQNDVSSTKVRLFLRRGLSVRYLLPAQVVNYIEENGLYVDDGPNASASSGAISAEKEKGKEAAGTSTAKTTSYPTLEALRTTLEPEDEEDMDVLPPEEATLEMTDRAAEQLRAIAEREKNPDAALRIAVESGGCHGYQYKMELAKKRNPDDYQFSHPTVKPSNIVVDAVSLSLMKGSLIDFATELIGSSFRVVENPQAKGSGCGCGVSWELKM</sequence>
<reference evidence="4 5" key="1">
    <citation type="submission" date="2019-02" db="EMBL/GenBank/DDBJ databases">
        <title>Genome sequencing of the rare red list fungi Phlebia centrifuga.</title>
        <authorList>
            <person name="Buettner E."/>
            <person name="Kellner H."/>
        </authorList>
    </citation>
    <scope>NUCLEOTIDE SEQUENCE [LARGE SCALE GENOMIC DNA]</scope>
    <source>
        <strain evidence="4 5">DSM 108282</strain>
    </source>
</reference>
<dbReference type="InterPro" id="IPR014729">
    <property type="entry name" value="Rossmann-like_a/b/a_fold"/>
</dbReference>
<dbReference type="SUPFAM" id="SSF52374">
    <property type="entry name" value="Nucleotidylyl transferase"/>
    <property type="match status" value="1"/>
</dbReference>
<proteinExistence type="predicted"/>
<dbReference type="GO" id="GO:0051536">
    <property type="term" value="F:iron-sulfur cluster binding"/>
    <property type="evidence" value="ECO:0007669"/>
    <property type="project" value="InterPro"/>
</dbReference>
<gene>
    <name evidence="4" type="ORF">EW026_g2830</name>
</gene>
<dbReference type="Gene3D" id="3.40.50.620">
    <property type="entry name" value="HUPs"/>
    <property type="match status" value="1"/>
</dbReference>
<dbReference type="GO" id="GO:0016226">
    <property type="term" value="P:iron-sulfur cluster assembly"/>
    <property type="evidence" value="ECO:0007669"/>
    <property type="project" value="InterPro"/>
</dbReference>
<evidence type="ECO:0008006" key="6">
    <source>
        <dbReference type="Google" id="ProtNLM"/>
    </source>
</evidence>
<dbReference type="GO" id="GO:0000309">
    <property type="term" value="F:nicotinamide-nucleotide adenylyltransferase activity"/>
    <property type="evidence" value="ECO:0007669"/>
    <property type="project" value="TreeGrafter"/>
</dbReference>
<accession>A0A4S4KM15</accession>
<dbReference type="PANTHER" id="PTHR12039">
    <property type="entry name" value="NICOTINAMIDE MONONUCLEOTIDE ADENYLYLTRANSFERASE"/>
    <property type="match status" value="1"/>
</dbReference>
<dbReference type="GO" id="GO:0004515">
    <property type="term" value="F:nicotinate-nucleotide adenylyltransferase activity"/>
    <property type="evidence" value="ECO:0007669"/>
    <property type="project" value="TreeGrafter"/>
</dbReference>
<feature type="domain" description="Cytidyltransferase-like" evidence="2">
    <location>
        <begin position="10"/>
        <end position="169"/>
    </location>
</feature>
<dbReference type="GO" id="GO:0009435">
    <property type="term" value="P:NAD+ biosynthetic process"/>
    <property type="evidence" value="ECO:0007669"/>
    <property type="project" value="TreeGrafter"/>
</dbReference>
<dbReference type="InterPro" id="IPR016092">
    <property type="entry name" value="ATAP"/>
</dbReference>
<dbReference type="InterPro" id="IPR004821">
    <property type="entry name" value="Cyt_trans-like"/>
</dbReference>
<dbReference type="FunFam" id="2.60.300.12:FF:000010">
    <property type="entry name" value="Unplaced genomic scaffold supercont1.5, whole genome shotgun sequence"/>
    <property type="match status" value="1"/>
</dbReference>
<dbReference type="Proteomes" id="UP000309038">
    <property type="component" value="Unassembled WGS sequence"/>
</dbReference>
<evidence type="ECO:0000313" key="4">
    <source>
        <dbReference type="EMBL" id="THG99528.1"/>
    </source>
</evidence>
<protein>
    <recommendedName>
        <fullName evidence="6">Nicotinamide-nucleotide adenylyltransferase</fullName>
    </recommendedName>
</protein>
<evidence type="ECO:0000256" key="1">
    <source>
        <dbReference type="SAM" id="MobiDB-lite"/>
    </source>
</evidence>
<evidence type="ECO:0000259" key="3">
    <source>
        <dbReference type="Pfam" id="PF01521"/>
    </source>
</evidence>
<evidence type="ECO:0000259" key="2">
    <source>
        <dbReference type="Pfam" id="PF01467"/>
    </source>
</evidence>
<feature type="domain" description="Core" evidence="3">
    <location>
        <begin position="259"/>
        <end position="363"/>
    </location>
</feature>
<dbReference type="Pfam" id="PF01521">
    <property type="entry name" value="Fe-S_biosyn"/>
    <property type="match status" value="1"/>
</dbReference>
<dbReference type="Pfam" id="PF01467">
    <property type="entry name" value="CTP_transf_like"/>
    <property type="match status" value="1"/>
</dbReference>
<feature type="region of interest" description="Disordered" evidence="1">
    <location>
        <begin position="207"/>
        <end position="227"/>
    </location>
</feature>
<keyword evidence="5" id="KW-1185">Reference proteome</keyword>
<evidence type="ECO:0000313" key="5">
    <source>
        <dbReference type="Proteomes" id="UP000309038"/>
    </source>
</evidence>
<dbReference type="InterPro" id="IPR035903">
    <property type="entry name" value="HesB-like_dom_sf"/>
</dbReference>
<dbReference type="EMBL" id="SGPJ01000077">
    <property type="protein sequence ID" value="THG99528.1"/>
    <property type="molecule type" value="Genomic_DNA"/>
</dbReference>
<dbReference type="SUPFAM" id="SSF89360">
    <property type="entry name" value="HesB-like domain"/>
    <property type="match status" value="1"/>
</dbReference>
<dbReference type="NCBIfam" id="TIGR00049">
    <property type="entry name" value="iron-sulfur cluster assembly accessory protein"/>
    <property type="match status" value="1"/>
</dbReference>
<name>A0A4S4KM15_9APHY</name>
<dbReference type="AlphaFoldDB" id="A0A4S4KM15"/>
<dbReference type="PANTHER" id="PTHR12039:SF0">
    <property type="entry name" value="NICOTINAMIDE-NUCLEOTIDE ADENYLYLTRANSFERASE"/>
    <property type="match status" value="1"/>
</dbReference>